<dbReference type="EMBL" id="CP113865">
    <property type="protein sequence ID" value="WAM33838.1"/>
    <property type="molecule type" value="Genomic_DNA"/>
</dbReference>
<proteinExistence type="predicted"/>
<feature type="transmembrane region" description="Helical" evidence="6">
    <location>
        <begin position="375"/>
        <end position="399"/>
    </location>
</feature>
<feature type="transmembrane region" description="Helical" evidence="6">
    <location>
        <begin position="139"/>
        <end position="162"/>
    </location>
</feature>
<evidence type="ECO:0000259" key="7">
    <source>
        <dbReference type="Pfam" id="PF04932"/>
    </source>
</evidence>
<dbReference type="InterPro" id="IPR019734">
    <property type="entry name" value="TPR_rpt"/>
</dbReference>
<dbReference type="SMART" id="SM00028">
    <property type="entry name" value="TPR"/>
    <property type="match status" value="4"/>
</dbReference>
<dbReference type="PANTHER" id="PTHR37422">
    <property type="entry name" value="TEICHURONIC ACID BIOSYNTHESIS PROTEIN TUAE"/>
    <property type="match status" value="1"/>
</dbReference>
<feature type="transmembrane region" description="Helical" evidence="6">
    <location>
        <begin position="419"/>
        <end position="437"/>
    </location>
</feature>
<evidence type="ECO:0000256" key="6">
    <source>
        <dbReference type="SAM" id="Phobius"/>
    </source>
</evidence>
<protein>
    <submittedName>
        <fullName evidence="8">O-antigen ligase family protein</fullName>
    </submittedName>
</protein>
<keyword evidence="9" id="KW-1185">Reference proteome</keyword>
<name>A0ABY7BN41_9FIRM</name>
<dbReference type="InterPro" id="IPR007016">
    <property type="entry name" value="O-antigen_ligase-rel_domated"/>
</dbReference>
<dbReference type="PROSITE" id="PS50005">
    <property type="entry name" value="TPR"/>
    <property type="match status" value="1"/>
</dbReference>
<dbReference type="Gene3D" id="1.25.40.10">
    <property type="entry name" value="Tetratricopeptide repeat domain"/>
    <property type="match status" value="1"/>
</dbReference>
<feature type="transmembrane region" description="Helical" evidence="6">
    <location>
        <begin position="287"/>
        <end position="308"/>
    </location>
</feature>
<organism evidence="8 9">
    <name type="scientific">Caldicellulosiruptor morganii</name>
    <dbReference type="NCBI Taxonomy" id="1387555"/>
    <lineage>
        <taxon>Bacteria</taxon>
        <taxon>Bacillati</taxon>
        <taxon>Bacillota</taxon>
        <taxon>Bacillota incertae sedis</taxon>
        <taxon>Caldicellulosiruptorales</taxon>
        <taxon>Caldicellulosiruptoraceae</taxon>
        <taxon>Caldicellulosiruptor</taxon>
    </lineage>
</organism>
<dbReference type="InterPro" id="IPR051533">
    <property type="entry name" value="WaaL-like"/>
</dbReference>
<evidence type="ECO:0000256" key="3">
    <source>
        <dbReference type="ARBA" id="ARBA00022989"/>
    </source>
</evidence>
<dbReference type="PANTHER" id="PTHR37422:SF13">
    <property type="entry name" value="LIPOPOLYSACCHARIDE BIOSYNTHESIS PROTEIN PA4999-RELATED"/>
    <property type="match status" value="1"/>
</dbReference>
<keyword evidence="8" id="KW-0436">Ligase</keyword>
<gene>
    <name evidence="8" type="ORF">OTK00_002383</name>
</gene>
<feature type="transmembrane region" description="Helical" evidence="6">
    <location>
        <begin position="473"/>
        <end position="491"/>
    </location>
</feature>
<feature type="transmembrane region" description="Helical" evidence="6">
    <location>
        <begin position="255"/>
        <end position="275"/>
    </location>
</feature>
<feature type="transmembrane region" description="Helical" evidence="6">
    <location>
        <begin position="52"/>
        <end position="69"/>
    </location>
</feature>
<dbReference type="SUPFAM" id="SSF48452">
    <property type="entry name" value="TPR-like"/>
    <property type="match status" value="1"/>
</dbReference>
<feature type="repeat" description="TPR" evidence="5">
    <location>
        <begin position="650"/>
        <end position="683"/>
    </location>
</feature>
<evidence type="ECO:0000256" key="5">
    <source>
        <dbReference type="PROSITE-ProRule" id="PRU00339"/>
    </source>
</evidence>
<dbReference type="GO" id="GO:0016874">
    <property type="term" value="F:ligase activity"/>
    <property type="evidence" value="ECO:0007669"/>
    <property type="project" value="UniProtKB-KW"/>
</dbReference>
<reference evidence="8" key="1">
    <citation type="submission" date="2022-12" db="EMBL/GenBank/DDBJ databases">
        <authorList>
            <person name="Bing R.G."/>
            <person name="Willard D.J."/>
            <person name="Manesh M.J.H."/>
            <person name="Laemthong T."/>
            <person name="Crosby J.R."/>
            <person name="Kelly R.M."/>
        </authorList>
    </citation>
    <scope>NUCLEOTIDE SEQUENCE</scope>
    <source>
        <strain evidence="8">DSM 8990</strain>
    </source>
</reference>
<evidence type="ECO:0000256" key="4">
    <source>
        <dbReference type="ARBA" id="ARBA00023136"/>
    </source>
</evidence>
<keyword evidence="3 6" id="KW-1133">Transmembrane helix</keyword>
<dbReference type="RefSeq" id="WP_045168646.1">
    <property type="nucleotide sequence ID" value="NZ_CP113865.1"/>
</dbReference>
<evidence type="ECO:0000313" key="9">
    <source>
        <dbReference type="Proteomes" id="UP001164909"/>
    </source>
</evidence>
<feature type="transmembrane region" description="Helical" evidence="6">
    <location>
        <begin position="512"/>
        <end position="533"/>
    </location>
</feature>
<evidence type="ECO:0000313" key="8">
    <source>
        <dbReference type="EMBL" id="WAM33838.1"/>
    </source>
</evidence>
<feature type="transmembrane region" description="Helical" evidence="6">
    <location>
        <begin position="320"/>
        <end position="344"/>
    </location>
</feature>
<feature type="transmembrane region" description="Helical" evidence="6">
    <location>
        <begin position="216"/>
        <end position="249"/>
    </location>
</feature>
<feature type="domain" description="O-antigen ligase-related" evidence="7">
    <location>
        <begin position="286"/>
        <end position="425"/>
    </location>
</feature>
<feature type="transmembrane region" description="Helical" evidence="6">
    <location>
        <begin position="182"/>
        <end position="204"/>
    </location>
</feature>
<dbReference type="InterPro" id="IPR011990">
    <property type="entry name" value="TPR-like_helical_dom_sf"/>
</dbReference>
<feature type="transmembrane region" description="Helical" evidence="6">
    <location>
        <begin position="81"/>
        <end position="100"/>
    </location>
</feature>
<comment type="subcellular location">
    <subcellularLocation>
        <location evidence="1">Membrane</location>
        <topology evidence="1">Multi-pass membrane protein</topology>
    </subcellularLocation>
</comment>
<keyword evidence="2 6" id="KW-0812">Transmembrane</keyword>
<accession>A0ABY7BN41</accession>
<sequence length="723" mass="82570">MAKNKKQTSSFTDRQEVLNLYPIKYVFLFAFSLLVLMTPYYRGLYFDYELTVFQAVASAIFILFAIYLYATKNGFEIKYKLEYILLLFMVAYIVPFFFAANRRLAIGEFLKYAFYFAIFAMAIRLATDKFERLTILNALFISTVGVAFFGYQAAVGLIPETARPLGMPMNGLWAGNMINSTLQYHNTAGTVLAFGFIISLMLGLYTENRFLKAFYFAASSFILTAFFFTYSRGCYVTLLLALLAFFLLLPREKRISIVFNLAIVAAVVLAFLNRVGAQLNPNGKEKLWVILLFQFAIVWAAVYAFGFVENRLYALKDEVYIISALTVAALGVIGFVIAINMHLLPSSIVDRVMSINFRDRNFVERLVFYKDGLKIFLRSPIFGYGGGTWVSLYFMYQSYLYFTTQSHNYFLQVLLDTGLFGFAILMVFLYMIFSTALKAWSKKDREKNILIAGIFAGALQLYLHSILDFDFSLASVQVLLFASLGVLFAIVSEVLQKTKEDEKLIVQRRTKLLAPALLAFYLFVMIISINFRIGNYNANLGQQALQMNNLSAAYSFLSKAVEYDSLSSSALSDYATVLYKIGDQNRDANLIAKANDYFKQAIENDRFSAKIRFRYAVYLLAHGAIDEGLKQIEEGIKLQPLLPANYEVKADAYAKVGDYYLGKGDKEKAKKYYEVVLRIPQEVERVKRERERMPDIIREDPNSRKFSITDRTLQIVNEVKKKM</sequence>
<dbReference type="Proteomes" id="UP001164909">
    <property type="component" value="Chromosome"/>
</dbReference>
<evidence type="ECO:0000256" key="1">
    <source>
        <dbReference type="ARBA" id="ARBA00004141"/>
    </source>
</evidence>
<keyword evidence="5" id="KW-0802">TPR repeat</keyword>
<dbReference type="Pfam" id="PF04932">
    <property type="entry name" value="Wzy_C"/>
    <property type="match status" value="1"/>
</dbReference>
<feature type="transmembrane region" description="Helical" evidence="6">
    <location>
        <begin position="21"/>
        <end position="40"/>
    </location>
</feature>
<evidence type="ECO:0000256" key="2">
    <source>
        <dbReference type="ARBA" id="ARBA00022692"/>
    </source>
</evidence>
<feature type="transmembrane region" description="Helical" evidence="6">
    <location>
        <begin position="112"/>
        <end position="127"/>
    </location>
</feature>
<keyword evidence="4 6" id="KW-0472">Membrane</keyword>